<name>A0A367IPT7_RHIST</name>
<comment type="caution">
    <text evidence="1">The sequence shown here is derived from an EMBL/GenBank/DDBJ whole genome shotgun (WGS) entry which is preliminary data.</text>
</comment>
<proteinExistence type="predicted"/>
<protein>
    <submittedName>
        <fullName evidence="1">Uncharacterized protein</fullName>
    </submittedName>
</protein>
<sequence>MRLLVRDTAPSHEESLEYGEGEMKIRYEQNGAKSMTEGSLKLFKTLKDMLDHLILKNNDFRGIKAFGIVHSGLTMQVITADRPHQYITRISRGKELRIPSNVEKFGTEVLPVLVQIWQLKQQILKIYRI</sequence>
<keyword evidence="2" id="KW-1185">Reference proteome</keyword>
<organism evidence="1 2">
    <name type="scientific">Rhizopus stolonifer</name>
    <name type="common">Rhizopus nigricans</name>
    <dbReference type="NCBI Taxonomy" id="4846"/>
    <lineage>
        <taxon>Eukaryota</taxon>
        <taxon>Fungi</taxon>
        <taxon>Fungi incertae sedis</taxon>
        <taxon>Mucoromycota</taxon>
        <taxon>Mucoromycotina</taxon>
        <taxon>Mucoromycetes</taxon>
        <taxon>Mucorales</taxon>
        <taxon>Mucorineae</taxon>
        <taxon>Rhizopodaceae</taxon>
        <taxon>Rhizopus</taxon>
    </lineage>
</organism>
<gene>
    <name evidence="1" type="ORF">CU098_003892</name>
</gene>
<dbReference type="AlphaFoldDB" id="A0A367IPT7"/>
<evidence type="ECO:0000313" key="2">
    <source>
        <dbReference type="Proteomes" id="UP000253551"/>
    </source>
</evidence>
<evidence type="ECO:0000313" key="1">
    <source>
        <dbReference type="EMBL" id="RCH79707.1"/>
    </source>
</evidence>
<reference evidence="1 2" key="1">
    <citation type="journal article" date="2018" name="G3 (Bethesda)">
        <title>Phylogenetic and Phylogenomic Definition of Rhizopus Species.</title>
        <authorList>
            <person name="Gryganskyi A.P."/>
            <person name="Golan J."/>
            <person name="Dolatabadi S."/>
            <person name="Mondo S."/>
            <person name="Robb S."/>
            <person name="Idnurm A."/>
            <person name="Muszewska A."/>
            <person name="Steczkiewicz K."/>
            <person name="Masonjones S."/>
            <person name="Liao H.L."/>
            <person name="Gajdeczka M.T."/>
            <person name="Anike F."/>
            <person name="Vuek A."/>
            <person name="Anishchenko I.M."/>
            <person name="Voigt K."/>
            <person name="de Hoog G.S."/>
            <person name="Smith M.E."/>
            <person name="Heitman J."/>
            <person name="Vilgalys R."/>
            <person name="Stajich J.E."/>
        </authorList>
    </citation>
    <scope>NUCLEOTIDE SEQUENCE [LARGE SCALE GENOMIC DNA]</scope>
    <source>
        <strain evidence="1 2">LSU 92-RS-03</strain>
    </source>
</reference>
<dbReference type="Proteomes" id="UP000253551">
    <property type="component" value="Unassembled WGS sequence"/>
</dbReference>
<accession>A0A367IPT7</accession>
<dbReference type="EMBL" id="PJQM01006419">
    <property type="protein sequence ID" value="RCH79707.1"/>
    <property type="molecule type" value="Genomic_DNA"/>
</dbReference>
<dbReference type="OrthoDB" id="2274242at2759"/>